<feature type="compositionally biased region" description="Basic and acidic residues" evidence="10">
    <location>
        <begin position="190"/>
        <end position="213"/>
    </location>
</feature>
<keyword evidence="3" id="KW-0677">Repeat</keyword>
<evidence type="ECO:0000259" key="11">
    <source>
        <dbReference type="PROSITE" id="PS50089"/>
    </source>
</evidence>
<feature type="domain" description="RING-type" evidence="11">
    <location>
        <begin position="1"/>
        <end position="26"/>
    </location>
</feature>
<dbReference type="PROSITE" id="PS50172">
    <property type="entry name" value="BRCT"/>
    <property type="match status" value="1"/>
</dbReference>
<comment type="subcellular location">
    <subcellularLocation>
        <location evidence="1">Nucleus</location>
    </subcellularLocation>
</comment>
<proteinExistence type="predicted"/>
<dbReference type="InterPro" id="IPR001357">
    <property type="entry name" value="BRCT_dom"/>
</dbReference>
<evidence type="ECO:0000256" key="3">
    <source>
        <dbReference type="ARBA" id="ARBA00022737"/>
    </source>
</evidence>
<evidence type="ECO:0000313" key="13">
    <source>
        <dbReference type="EMBL" id="CCA13919.1"/>
    </source>
</evidence>
<dbReference type="Gene3D" id="3.40.50.10190">
    <property type="entry name" value="BRCT domain"/>
    <property type="match status" value="1"/>
</dbReference>
<feature type="domain" description="BRCT" evidence="12">
    <location>
        <begin position="280"/>
        <end position="389"/>
    </location>
</feature>
<dbReference type="GO" id="GO:0045944">
    <property type="term" value="P:positive regulation of transcription by RNA polymerase II"/>
    <property type="evidence" value="ECO:0007669"/>
    <property type="project" value="TreeGrafter"/>
</dbReference>
<dbReference type="InterPro" id="IPR031099">
    <property type="entry name" value="BRCA1-associated"/>
</dbReference>
<dbReference type="Pfam" id="PF00533">
    <property type="entry name" value="BRCT"/>
    <property type="match status" value="1"/>
</dbReference>
<dbReference type="PROSITE" id="PS00518">
    <property type="entry name" value="ZF_RING_1"/>
    <property type="match status" value="1"/>
</dbReference>
<dbReference type="PANTHER" id="PTHR13763:SF0">
    <property type="entry name" value="BREAST CANCER TYPE 1 SUSCEPTIBILITY PROTEIN"/>
    <property type="match status" value="1"/>
</dbReference>
<feature type="region of interest" description="Disordered" evidence="10">
    <location>
        <begin position="140"/>
        <end position="213"/>
    </location>
</feature>
<dbReference type="HOGENOM" id="CLU_022788_0_0_1"/>
<keyword evidence="7" id="KW-0234">DNA repair</keyword>
<keyword evidence="5 9" id="KW-0863">Zinc-finger</keyword>
<dbReference type="InterPro" id="IPR013083">
    <property type="entry name" value="Znf_RING/FYVE/PHD"/>
</dbReference>
<dbReference type="SMART" id="SM00292">
    <property type="entry name" value="BRCT"/>
    <property type="match status" value="1"/>
</dbReference>
<dbReference type="SUPFAM" id="SSF52113">
    <property type="entry name" value="BRCT domain"/>
    <property type="match status" value="1"/>
</dbReference>
<feature type="compositionally biased region" description="Polar residues" evidence="10">
    <location>
        <begin position="163"/>
        <end position="173"/>
    </location>
</feature>
<dbReference type="Gene3D" id="3.30.40.10">
    <property type="entry name" value="Zinc/RING finger domain, C3HC4 (zinc finger)"/>
    <property type="match status" value="1"/>
</dbReference>
<dbReference type="GO" id="GO:0005634">
    <property type="term" value="C:nucleus"/>
    <property type="evidence" value="ECO:0007669"/>
    <property type="project" value="UniProtKB-SubCell"/>
</dbReference>
<sequence length="547" mass="61297">MPCNHCFCHECIIRSLKVSGACPICKAPCKKRSLREDVMIRDIVAGYRQFSGFDSHCDAQHKEFKWKETDEKALVTPIRTKKAKKNPSLKAEGTHDVKVDNSLVEQGVLCSTFMDKTSQSTICTDITTLECSIGDTNELNDFSFEGQDEPEQQPSPATVDADLSSSSLPNYTLQKDEPQSIESLATGGSKARENKSHKEKLDTAAREEYASTHDGKRRVQIVGSLAIDLKNDEIMYDTTPEKVSKPLLCEKAQTPIRQASKVVRQSRRSLRRPRQPSPQTIILCSGFTPERLNTIQKWADQIGAEIKSTWCTSVTHLIVQCVNVSPKTCIQEGMNRPTRTCISQRRRYVKKRSLKYLKALAAGRWIVSEEWLQACAKRGRHVDEGDYEVYGYFKAKHAESPVQICRRRREMYLKQASVIEDPNVIGSKLFSSFCHIFTGDFMPPLPPLSEIDLLLQIGASNRIRSLKNIGSIDATEGRKVLIVCDNANPRSFCEAVSTQQSLRVQHGIDSVLVSYLWIFDSVTYGTLQPISEPAGMLASPADRIQGS</sequence>
<accession>F0VYQ5</accession>
<protein>
    <submittedName>
        <fullName evidence="13">AlNc14C1G57 protein</fullName>
    </submittedName>
</protein>
<keyword evidence="4" id="KW-0227">DNA damage</keyword>
<evidence type="ECO:0000256" key="8">
    <source>
        <dbReference type="ARBA" id="ARBA00023242"/>
    </source>
</evidence>
<dbReference type="SUPFAM" id="SSF57850">
    <property type="entry name" value="RING/U-box"/>
    <property type="match status" value="1"/>
</dbReference>
<evidence type="ECO:0000256" key="5">
    <source>
        <dbReference type="ARBA" id="ARBA00022771"/>
    </source>
</evidence>
<evidence type="ECO:0000256" key="9">
    <source>
        <dbReference type="PROSITE-ProRule" id="PRU00175"/>
    </source>
</evidence>
<organism evidence="13">
    <name type="scientific">Albugo laibachii Nc14</name>
    <dbReference type="NCBI Taxonomy" id="890382"/>
    <lineage>
        <taxon>Eukaryota</taxon>
        <taxon>Sar</taxon>
        <taxon>Stramenopiles</taxon>
        <taxon>Oomycota</taxon>
        <taxon>Peronosporomycetes</taxon>
        <taxon>Albuginales</taxon>
        <taxon>Albuginaceae</taxon>
        <taxon>Albugo</taxon>
    </lineage>
</organism>
<evidence type="ECO:0000256" key="6">
    <source>
        <dbReference type="ARBA" id="ARBA00022833"/>
    </source>
</evidence>
<keyword evidence="6" id="KW-0862">Zinc</keyword>
<dbReference type="EMBL" id="FR824046">
    <property type="protein sequence ID" value="CCA13919.1"/>
    <property type="molecule type" value="Genomic_DNA"/>
</dbReference>
<evidence type="ECO:0000256" key="2">
    <source>
        <dbReference type="ARBA" id="ARBA00022723"/>
    </source>
</evidence>
<dbReference type="GO" id="GO:0004842">
    <property type="term" value="F:ubiquitin-protein transferase activity"/>
    <property type="evidence" value="ECO:0007669"/>
    <property type="project" value="TreeGrafter"/>
</dbReference>
<keyword evidence="2" id="KW-0479">Metal-binding</keyword>
<dbReference type="InterPro" id="IPR036420">
    <property type="entry name" value="BRCT_dom_sf"/>
</dbReference>
<dbReference type="InterPro" id="IPR001841">
    <property type="entry name" value="Znf_RING"/>
</dbReference>
<name>F0VYQ5_9STRA</name>
<dbReference type="PROSITE" id="PS50089">
    <property type="entry name" value="ZF_RING_2"/>
    <property type="match status" value="1"/>
</dbReference>
<reference evidence="13" key="1">
    <citation type="journal article" date="2011" name="PLoS Biol.">
        <title>Gene gain and loss during evolution of obligate parasitism in the white rust pathogen of Arabidopsis thaliana.</title>
        <authorList>
            <person name="Kemen E."/>
            <person name="Gardiner A."/>
            <person name="Schultz-Larsen T."/>
            <person name="Kemen A.C."/>
            <person name="Balmuth A.L."/>
            <person name="Robert-Seilaniantz A."/>
            <person name="Bailey K."/>
            <person name="Holub E."/>
            <person name="Studholme D.J."/>
            <person name="Maclean D."/>
            <person name="Jones J.D."/>
        </authorList>
    </citation>
    <scope>NUCLEOTIDE SEQUENCE</scope>
</reference>
<evidence type="ECO:0000256" key="4">
    <source>
        <dbReference type="ARBA" id="ARBA00022763"/>
    </source>
</evidence>
<keyword evidence="8" id="KW-0539">Nucleus</keyword>
<dbReference type="PANTHER" id="PTHR13763">
    <property type="entry name" value="BREAST CANCER TYPE 1 SUSCEPTIBILITY PROTEIN BRCA1"/>
    <property type="match status" value="1"/>
</dbReference>
<dbReference type="AlphaFoldDB" id="F0VYQ5"/>
<evidence type="ECO:0000256" key="10">
    <source>
        <dbReference type="SAM" id="MobiDB-lite"/>
    </source>
</evidence>
<evidence type="ECO:0000259" key="12">
    <source>
        <dbReference type="PROSITE" id="PS50172"/>
    </source>
</evidence>
<dbReference type="GO" id="GO:0000724">
    <property type="term" value="P:double-strand break repair via homologous recombination"/>
    <property type="evidence" value="ECO:0007669"/>
    <property type="project" value="TreeGrafter"/>
</dbReference>
<evidence type="ECO:0000256" key="1">
    <source>
        <dbReference type="ARBA" id="ARBA00004123"/>
    </source>
</evidence>
<dbReference type="GO" id="GO:0008270">
    <property type="term" value="F:zinc ion binding"/>
    <property type="evidence" value="ECO:0007669"/>
    <property type="project" value="UniProtKB-KW"/>
</dbReference>
<gene>
    <name evidence="13" type="primary">AlNc14C1G57</name>
    <name evidence="13" type="ORF">ALNC14_000620</name>
</gene>
<reference evidence="13" key="2">
    <citation type="submission" date="2011-02" db="EMBL/GenBank/DDBJ databases">
        <authorList>
            <person name="MacLean D."/>
        </authorList>
    </citation>
    <scope>NUCLEOTIDE SEQUENCE</scope>
</reference>
<evidence type="ECO:0000256" key="7">
    <source>
        <dbReference type="ARBA" id="ARBA00023204"/>
    </source>
</evidence>
<dbReference type="InterPro" id="IPR017907">
    <property type="entry name" value="Znf_RING_CS"/>
</dbReference>